<protein>
    <recommendedName>
        <fullName evidence="5">Methyltransferase domain-containing protein</fullName>
    </recommendedName>
</protein>
<evidence type="ECO:0000313" key="7">
    <source>
        <dbReference type="EMBL" id="CAE8702663.1"/>
    </source>
</evidence>
<dbReference type="SUPFAM" id="SSF53335">
    <property type="entry name" value="S-adenosyl-L-methionine-dependent methyltransferases"/>
    <property type="match status" value="1"/>
</dbReference>
<gene>
    <name evidence="6" type="ORF">PGLA1383_LOCUS12755</name>
    <name evidence="7" type="ORF">PGLA2088_LOCUS32534</name>
</gene>
<dbReference type="PANTHER" id="PTHR12176">
    <property type="entry name" value="SAM-DEPENDENT METHYLTRANSFERASE SUPERFAMILY PROTEIN"/>
    <property type="match status" value="1"/>
</dbReference>
<comment type="caution">
    <text evidence="7">The sequence shown here is derived from an EMBL/GenBank/DDBJ whole genome shotgun (WGS) entry which is preliminary data.</text>
</comment>
<dbReference type="InterPro" id="IPR041698">
    <property type="entry name" value="Methyltransf_25"/>
</dbReference>
<dbReference type="GO" id="GO:0008168">
    <property type="term" value="F:methyltransferase activity"/>
    <property type="evidence" value="ECO:0007669"/>
    <property type="project" value="UniProtKB-KW"/>
</dbReference>
<comment type="similarity">
    <text evidence="1">Belongs to the methyltransferase superfamily.</text>
</comment>
<dbReference type="OrthoDB" id="5130at2759"/>
<evidence type="ECO:0000313" key="8">
    <source>
        <dbReference type="Proteomes" id="UP000626109"/>
    </source>
</evidence>
<keyword evidence="2" id="KW-0489">Methyltransferase</keyword>
<dbReference type="Gene3D" id="3.40.50.150">
    <property type="entry name" value="Vaccinia Virus protein VP39"/>
    <property type="match status" value="1"/>
</dbReference>
<evidence type="ECO:0000259" key="5">
    <source>
        <dbReference type="Pfam" id="PF13649"/>
    </source>
</evidence>
<sequence>MKLLTSSCKLLAAAGFASAVGFAADFAEYGAGADDPAYWDEVYRVQGHHGRRSYEWYGLGYDELRETLQRLLLQPLRETFWGEAAEVLVVGSGDSDLSSELAAEVGESGPEPRPRWLVTSLDFSAEVTERMRRRHPELKFLTMDARNLSSIEDGSFSAVVDKGLSDCLGDQAERRKYFQGLQQTLRVGGRMLVISQRKLEVASDTSPGDQKAASEDLLGFEEDDSWGYDVGADGWACVQERLLGPLFIEDDPTRPPFPQLGTEGTIPYYVLACSRVAETEMTAMRWQR</sequence>
<dbReference type="EMBL" id="CAJNNW010030168">
    <property type="protein sequence ID" value="CAE8702663.1"/>
    <property type="molecule type" value="Genomic_DNA"/>
</dbReference>
<reference evidence="7" key="1">
    <citation type="submission" date="2021-02" db="EMBL/GenBank/DDBJ databases">
        <authorList>
            <person name="Dougan E. K."/>
            <person name="Rhodes N."/>
            <person name="Thang M."/>
            <person name="Chan C."/>
        </authorList>
    </citation>
    <scope>NUCLEOTIDE SEQUENCE</scope>
</reference>
<keyword evidence="4" id="KW-0732">Signal</keyword>
<dbReference type="Pfam" id="PF13649">
    <property type="entry name" value="Methyltransf_25"/>
    <property type="match status" value="1"/>
</dbReference>
<feature type="domain" description="Methyltransferase" evidence="5">
    <location>
        <begin position="87"/>
        <end position="189"/>
    </location>
</feature>
<dbReference type="EMBL" id="CAJNNV010006861">
    <property type="protein sequence ID" value="CAE8594186.1"/>
    <property type="molecule type" value="Genomic_DNA"/>
</dbReference>
<keyword evidence="9" id="KW-1185">Reference proteome</keyword>
<dbReference type="InterPro" id="IPR029063">
    <property type="entry name" value="SAM-dependent_MTases_sf"/>
</dbReference>
<proteinExistence type="inferred from homology"/>
<evidence type="ECO:0000256" key="4">
    <source>
        <dbReference type="SAM" id="SignalP"/>
    </source>
</evidence>
<dbReference type="InterPro" id="IPR051419">
    <property type="entry name" value="Lys/N-term_MeTrsfase_sf"/>
</dbReference>
<dbReference type="CDD" id="cd02440">
    <property type="entry name" value="AdoMet_MTases"/>
    <property type="match status" value="1"/>
</dbReference>
<accession>A0A813KFY6</accession>
<feature type="chain" id="PRO_5035595974" description="Methyltransferase domain-containing protein" evidence="4">
    <location>
        <begin position="20"/>
        <end position="288"/>
    </location>
</feature>
<evidence type="ECO:0000313" key="6">
    <source>
        <dbReference type="EMBL" id="CAE8594186.1"/>
    </source>
</evidence>
<dbReference type="Proteomes" id="UP000654075">
    <property type="component" value="Unassembled WGS sequence"/>
</dbReference>
<evidence type="ECO:0000256" key="2">
    <source>
        <dbReference type="ARBA" id="ARBA00022603"/>
    </source>
</evidence>
<dbReference type="Proteomes" id="UP000626109">
    <property type="component" value="Unassembled WGS sequence"/>
</dbReference>
<evidence type="ECO:0000313" key="9">
    <source>
        <dbReference type="Proteomes" id="UP000654075"/>
    </source>
</evidence>
<evidence type="ECO:0000256" key="3">
    <source>
        <dbReference type="ARBA" id="ARBA00022679"/>
    </source>
</evidence>
<organism evidence="7 8">
    <name type="scientific">Polarella glacialis</name>
    <name type="common">Dinoflagellate</name>
    <dbReference type="NCBI Taxonomy" id="89957"/>
    <lineage>
        <taxon>Eukaryota</taxon>
        <taxon>Sar</taxon>
        <taxon>Alveolata</taxon>
        <taxon>Dinophyceae</taxon>
        <taxon>Suessiales</taxon>
        <taxon>Suessiaceae</taxon>
        <taxon>Polarella</taxon>
    </lineage>
</organism>
<feature type="signal peptide" evidence="4">
    <location>
        <begin position="1"/>
        <end position="19"/>
    </location>
</feature>
<keyword evidence="3" id="KW-0808">Transferase</keyword>
<name>A0A813KFY6_POLGL</name>
<dbReference type="GO" id="GO:0032259">
    <property type="term" value="P:methylation"/>
    <property type="evidence" value="ECO:0007669"/>
    <property type="project" value="UniProtKB-KW"/>
</dbReference>
<evidence type="ECO:0000256" key="1">
    <source>
        <dbReference type="ARBA" id="ARBA00008361"/>
    </source>
</evidence>
<dbReference type="AlphaFoldDB" id="A0A813KFY6"/>